<protein>
    <recommendedName>
        <fullName evidence="5 6">Phosphopentomutase</fullName>
        <ecNumber evidence="5 6">5.4.2.7</ecNumber>
    </recommendedName>
    <alternativeName>
        <fullName evidence="5">Phosphodeoxyribomutase</fullName>
    </alternativeName>
</protein>
<gene>
    <name evidence="5" type="primary">deoB</name>
    <name evidence="8" type="ORF">ACFQ44_04470</name>
</gene>
<feature type="domain" description="Metalloenzyme" evidence="7">
    <location>
        <begin position="6"/>
        <end position="383"/>
    </location>
</feature>
<feature type="binding site" evidence="5">
    <location>
        <position position="333"/>
    </location>
    <ligand>
        <name>Mn(2+)</name>
        <dbReference type="ChEBI" id="CHEBI:29035"/>
        <label>1</label>
    </ligand>
</feature>
<keyword evidence="5" id="KW-0963">Cytoplasm</keyword>
<comment type="catalytic activity">
    <reaction evidence="5">
        <text>2-deoxy-alpha-D-ribose 1-phosphate = 2-deoxy-D-ribose 5-phosphate</text>
        <dbReference type="Rhea" id="RHEA:27658"/>
        <dbReference type="ChEBI" id="CHEBI:57259"/>
        <dbReference type="ChEBI" id="CHEBI:62877"/>
        <dbReference type="EC" id="5.4.2.7"/>
    </reaction>
</comment>
<dbReference type="PANTHER" id="PTHR21110:SF0">
    <property type="entry name" value="PHOSPHOPENTOMUTASE"/>
    <property type="match status" value="1"/>
</dbReference>
<reference evidence="9" key="1">
    <citation type="journal article" date="2019" name="Int. J. Syst. Evol. Microbiol.">
        <title>The Global Catalogue of Microorganisms (GCM) 10K type strain sequencing project: providing services to taxonomists for standard genome sequencing and annotation.</title>
        <authorList>
            <consortium name="The Broad Institute Genomics Platform"/>
            <consortium name="The Broad Institute Genome Sequencing Center for Infectious Disease"/>
            <person name="Wu L."/>
            <person name="Ma J."/>
        </authorList>
    </citation>
    <scope>NUCLEOTIDE SEQUENCE [LARGE SCALE GENOMIC DNA]</scope>
    <source>
        <strain evidence="9">CCM 8979</strain>
    </source>
</reference>
<evidence type="ECO:0000256" key="3">
    <source>
        <dbReference type="ARBA" id="ARBA00023211"/>
    </source>
</evidence>
<keyword evidence="4 5" id="KW-0413">Isomerase</keyword>
<evidence type="ECO:0000256" key="5">
    <source>
        <dbReference type="HAMAP-Rule" id="MF_00740"/>
    </source>
</evidence>
<feature type="binding site" evidence="5">
    <location>
        <position position="296"/>
    </location>
    <ligand>
        <name>Mn(2+)</name>
        <dbReference type="ChEBI" id="CHEBI:29035"/>
        <label>2</label>
    </ligand>
</feature>
<dbReference type="PIRSF" id="PIRSF001491">
    <property type="entry name" value="Ppentomutase"/>
    <property type="match status" value="1"/>
</dbReference>
<comment type="pathway">
    <text evidence="5">Carbohydrate degradation; 2-deoxy-D-ribose 1-phosphate degradation; D-glyceraldehyde 3-phosphate and acetaldehyde from 2-deoxy-alpha-D-ribose 1-phosphate: step 1/2.</text>
</comment>
<dbReference type="EC" id="5.4.2.7" evidence="5 6"/>
<proteinExistence type="inferred from homology"/>
<comment type="subcellular location">
    <subcellularLocation>
        <location evidence="5">Cytoplasm</location>
    </subcellularLocation>
</comment>
<feature type="binding site" evidence="5">
    <location>
        <position position="291"/>
    </location>
    <ligand>
        <name>Mn(2+)</name>
        <dbReference type="ChEBI" id="CHEBI:29035"/>
        <label>2</label>
    </ligand>
</feature>
<dbReference type="InterPro" id="IPR010045">
    <property type="entry name" value="DeoB"/>
</dbReference>
<dbReference type="GO" id="GO:0008973">
    <property type="term" value="F:phosphopentomutase activity"/>
    <property type="evidence" value="ECO:0007669"/>
    <property type="project" value="UniProtKB-EC"/>
</dbReference>
<dbReference type="CDD" id="cd16009">
    <property type="entry name" value="PPM"/>
    <property type="match status" value="1"/>
</dbReference>
<comment type="cofactor">
    <cofactor evidence="5">
        <name>Mn(2+)</name>
        <dbReference type="ChEBI" id="CHEBI:29035"/>
    </cofactor>
    <text evidence="5">Binds 2 manganese ions.</text>
</comment>
<feature type="binding site" evidence="5">
    <location>
        <position position="344"/>
    </location>
    <ligand>
        <name>Mn(2+)</name>
        <dbReference type="ChEBI" id="CHEBI:29035"/>
        <label>2</label>
    </ligand>
</feature>
<dbReference type="Gene3D" id="3.40.720.10">
    <property type="entry name" value="Alkaline Phosphatase, subunit A"/>
    <property type="match status" value="1"/>
</dbReference>
<organism evidence="8 9">
    <name type="scientific">Levilactobacillus lanxiensis</name>
    <dbReference type="NCBI Taxonomy" id="2799568"/>
    <lineage>
        <taxon>Bacteria</taxon>
        <taxon>Bacillati</taxon>
        <taxon>Bacillota</taxon>
        <taxon>Bacilli</taxon>
        <taxon>Lactobacillales</taxon>
        <taxon>Lactobacillaceae</taxon>
        <taxon>Levilactobacillus</taxon>
    </lineage>
</organism>
<comment type="catalytic activity">
    <reaction evidence="5">
        <text>alpha-D-ribose 1-phosphate = D-ribose 5-phosphate</text>
        <dbReference type="Rhea" id="RHEA:18793"/>
        <dbReference type="ChEBI" id="CHEBI:57720"/>
        <dbReference type="ChEBI" id="CHEBI:78346"/>
        <dbReference type="EC" id="5.4.2.7"/>
    </reaction>
</comment>
<comment type="function">
    <text evidence="5">Isomerase that catalyzes the conversion of deoxy-ribose 1-phosphate (dRib-1-P) and ribose 1-phosphate (Rib-1-P) to deoxy-ribose 5-phosphate (dRib-5-P) and ribose 5-phosphate (Rib-5-P), respectively.</text>
</comment>
<keyword evidence="9" id="KW-1185">Reference proteome</keyword>
<dbReference type="Gene3D" id="3.30.70.1250">
    <property type="entry name" value="Phosphopentomutase"/>
    <property type="match status" value="1"/>
</dbReference>
<dbReference type="InterPro" id="IPR017850">
    <property type="entry name" value="Alkaline_phosphatase_core_sf"/>
</dbReference>
<evidence type="ECO:0000313" key="9">
    <source>
        <dbReference type="Proteomes" id="UP001597189"/>
    </source>
</evidence>
<name>A0ABW4D2D8_9LACO</name>
<dbReference type="NCBIfam" id="NF003766">
    <property type="entry name" value="PRK05362.1"/>
    <property type="match status" value="1"/>
</dbReference>
<keyword evidence="3 5" id="KW-0464">Manganese</keyword>
<accession>A0ABW4D2D8</accession>
<evidence type="ECO:0000256" key="6">
    <source>
        <dbReference type="NCBIfam" id="TIGR01696"/>
    </source>
</evidence>
<evidence type="ECO:0000256" key="4">
    <source>
        <dbReference type="ARBA" id="ARBA00023235"/>
    </source>
</evidence>
<comment type="caution">
    <text evidence="8">The sequence shown here is derived from an EMBL/GenBank/DDBJ whole genome shotgun (WGS) entry which is preliminary data.</text>
</comment>
<comment type="similarity">
    <text evidence="1 5">Belongs to the phosphopentomutase family.</text>
</comment>
<dbReference type="InterPro" id="IPR024052">
    <property type="entry name" value="Phosphopentomutase_DeoB_cap_sf"/>
</dbReference>
<evidence type="ECO:0000256" key="2">
    <source>
        <dbReference type="ARBA" id="ARBA00022723"/>
    </source>
</evidence>
<dbReference type="Proteomes" id="UP001597189">
    <property type="component" value="Unassembled WGS sequence"/>
</dbReference>
<dbReference type="HAMAP" id="MF_00740">
    <property type="entry name" value="Phosphopentomut"/>
    <property type="match status" value="1"/>
</dbReference>
<evidence type="ECO:0000256" key="1">
    <source>
        <dbReference type="ARBA" id="ARBA00010373"/>
    </source>
</evidence>
<feature type="binding site" evidence="5">
    <location>
        <position position="13"/>
    </location>
    <ligand>
        <name>Mn(2+)</name>
        <dbReference type="ChEBI" id="CHEBI:29035"/>
        <label>1</label>
    </ligand>
</feature>
<dbReference type="Pfam" id="PF01676">
    <property type="entry name" value="Metalloenzyme"/>
    <property type="match status" value="1"/>
</dbReference>
<dbReference type="RefSeq" id="WP_203644206.1">
    <property type="nucleotide sequence ID" value="NZ_BOLN01000003.1"/>
</dbReference>
<dbReference type="PANTHER" id="PTHR21110">
    <property type="entry name" value="PHOSPHOPENTOMUTASE"/>
    <property type="match status" value="1"/>
</dbReference>
<evidence type="ECO:0000259" key="7">
    <source>
        <dbReference type="Pfam" id="PF01676"/>
    </source>
</evidence>
<evidence type="ECO:0000313" key="8">
    <source>
        <dbReference type="EMBL" id="MFD1454941.1"/>
    </source>
</evidence>
<keyword evidence="2 5" id="KW-0479">Metal-binding</keyword>
<dbReference type="EMBL" id="JBHTOD010000003">
    <property type="protein sequence ID" value="MFD1454941.1"/>
    <property type="molecule type" value="Genomic_DNA"/>
</dbReference>
<dbReference type="InterPro" id="IPR006124">
    <property type="entry name" value="Metalloenzyme"/>
</dbReference>
<dbReference type="SUPFAM" id="SSF143856">
    <property type="entry name" value="DeoB insert domain-like"/>
    <property type="match status" value="1"/>
</dbReference>
<sequence>MKRFRRVIVLVLDSVGIGASPDAYKFGDEGANTLGHVSQFFPGGLDLPTMASLGLGNIKTDVPLVGVPVQSLPLGSFGKLREVSVGKDSINGHWELMGVPINKPLDTFPNGFPQKLIQQIEHFSKRKVILNQVYSGSQAILDFGEKQKAEGSLIIYTSGDSVLQVAAHEDSVPVEELYRICRFIRSAIDHSNLTVGRIIARPFIGTHNKSFVRSNHRKDFAMVSPEETVLDLLAANGIQVTGIGKVNDIFSSRGIKNSIHTSSDADGMNQVIRLVNSPGQGFIFANLVDFDSNFGHRRDTQGYGEELARVDNKLDELVNLMSDEDLLIITADHGNDPTFKGTDHTREFVPVIIYAKGISGKDIGIRETYSDVGATVLENFQIENDGYGESFLGLITE</sequence>
<dbReference type="SUPFAM" id="SSF53649">
    <property type="entry name" value="Alkaline phosphatase-like"/>
    <property type="match status" value="1"/>
</dbReference>
<feature type="binding site" evidence="5">
    <location>
        <position position="332"/>
    </location>
    <ligand>
        <name>Mn(2+)</name>
        <dbReference type="ChEBI" id="CHEBI:29035"/>
        <label>1</label>
    </ligand>
</feature>
<dbReference type="NCBIfam" id="TIGR01696">
    <property type="entry name" value="deoB"/>
    <property type="match status" value="1"/>
</dbReference>